<feature type="transmembrane region" description="Helical" evidence="2">
    <location>
        <begin position="391"/>
        <end position="410"/>
    </location>
</feature>
<reference evidence="6" key="1">
    <citation type="submission" date="2012-12" db="EMBL/GenBank/DDBJ databases">
        <authorList>
            <person name="Hellsten U."/>
            <person name="Grimwood J."/>
            <person name="Chapman J.A."/>
            <person name="Shapiro H."/>
            <person name="Aerts A."/>
            <person name="Otillar R.P."/>
            <person name="Terry A.Y."/>
            <person name="Boore J.L."/>
            <person name="Simakov O."/>
            <person name="Marletaz F."/>
            <person name="Cho S.-J."/>
            <person name="Edsinger-Gonzales E."/>
            <person name="Havlak P."/>
            <person name="Kuo D.-H."/>
            <person name="Larsson T."/>
            <person name="Lv J."/>
            <person name="Arendt D."/>
            <person name="Savage R."/>
            <person name="Osoegawa K."/>
            <person name="de Jong P."/>
            <person name="Lindberg D.R."/>
            <person name="Seaver E.C."/>
            <person name="Weisblat D.A."/>
            <person name="Putnam N.H."/>
            <person name="Grigoriev I.V."/>
            <person name="Rokhsar D.S."/>
        </authorList>
    </citation>
    <scope>NUCLEOTIDE SEQUENCE</scope>
</reference>
<keyword evidence="2" id="KW-0472">Membrane</keyword>
<dbReference type="EnsemblMetazoa" id="HelroT176988">
    <property type="protein sequence ID" value="HelroP176988"/>
    <property type="gene ID" value="HelroG176988"/>
</dbReference>
<feature type="transmembrane region" description="Helical" evidence="2">
    <location>
        <begin position="355"/>
        <end position="379"/>
    </location>
</feature>
<feature type="region of interest" description="Disordered" evidence="1">
    <location>
        <begin position="1"/>
        <end position="51"/>
    </location>
</feature>
<protein>
    <recommendedName>
        <fullName evidence="3">E3 ubiquitin-protein ligase DCST1-like C-terminal domain-containing protein</fullName>
    </recommendedName>
</protein>
<evidence type="ECO:0000313" key="4">
    <source>
        <dbReference type="EMBL" id="ESN98510.1"/>
    </source>
</evidence>
<feature type="region of interest" description="Disordered" evidence="1">
    <location>
        <begin position="175"/>
        <end position="216"/>
    </location>
</feature>
<feature type="domain" description="E3 ubiquitin-protein ligase DCST1-like C-terminal" evidence="3">
    <location>
        <begin position="495"/>
        <end position="536"/>
    </location>
</feature>
<feature type="compositionally biased region" description="Acidic residues" evidence="1">
    <location>
        <begin position="7"/>
        <end position="30"/>
    </location>
</feature>
<dbReference type="AlphaFoldDB" id="T1FB36"/>
<proteinExistence type="predicted"/>
<reference evidence="5" key="3">
    <citation type="submission" date="2015-06" db="UniProtKB">
        <authorList>
            <consortium name="EnsemblMetazoa"/>
        </authorList>
    </citation>
    <scope>IDENTIFICATION</scope>
</reference>
<dbReference type="PANTHER" id="PTHR21041">
    <property type="entry name" value="DENDRITIC CELL-SPECIFIC TRANSMEMBRANE PROTEIN"/>
    <property type="match status" value="1"/>
</dbReference>
<dbReference type="PANTHER" id="PTHR21041:SF17">
    <property type="entry name" value="E3 UBIQUITIN-PROTEIN LIGASE DCST1"/>
    <property type="match status" value="1"/>
</dbReference>
<feature type="compositionally biased region" description="Basic and acidic residues" evidence="1">
    <location>
        <begin position="31"/>
        <end position="51"/>
    </location>
</feature>
<name>T1FB36_HELRO</name>
<keyword evidence="2" id="KW-0812">Transmembrane</keyword>
<evidence type="ECO:0000313" key="6">
    <source>
        <dbReference type="Proteomes" id="UP000015101"/>
    </source>
</evidence>
<dbReference type="HOGENOM" id="CLU_493714_0_0_1"/>
<accession>T1FB36</accession>
<dbReference type="GeneID" id="20206035"/>
<dbReference type="InterPro" id="IPR058842">
    <property type="entry name" value="DCST1_C"/>
</dbReference>
<organism evidence="5 6">
    <name type="scientific">Helobdella robusta</name>
    <name type="common">Californian leech</name>
    <dbReference type="NCBI Taxonomy" id="6412"/>
    <lineage>
        <taxon>Eukaryota</taxon>
        <taxon>Metazoa</taxon>
        <taxon>Spiralia</taxon>
        <taxon>Lophotrochozoa</taxon>
        <taxon>Annelida</taxon>
        <taxon>Clitellata</taxon>
        <taxon>Hirudinea</taxon>
        <taxon>Rhynchobdellida</taxon>
        <taxon>Glossiphoniidae</taxon>
        <taxon>Helobdella</taxon>
    </lineage>
</organism>
<dbReference type="eggNOG" id="KOG3726">
    <property type="taxonomic scope" value="Eukaryota"/>
</dbReference>
<sequence length="552" mass="64739">MPKNRSDDDDDDVDDMFTVDDDDKDDDDDDDKAKGEKESKPDDSESAKKEWLQKRWRQKREDLAKMTFLERFIFSDPEELQFALGFVLSYAIAFAWSVGMRCITCLMLPIIGFMCGFNLIKNQTKMFLTIKFIPMLDILIALVKNQDRFLDELMKVGDQMRQYIDKMEHALTKTMDEVYKDEENKEKDEEEEEEYEEEEGEKEDVSAEYKEEDDNDTGENLIEKAAKEAKDKKNAEYKEGLKRKVVHMLIEIRCQCQVPKKYLGFTCGEIGLDLDPNSYSEQFLKIRELIDEFFNKAEARFQYEVPDVDEGEVTMVVTGDQVEAVAKEAQMFKTLLLEFFQKCIIRLIPVIASQLITFALYFLVGFAVDYCFACLLQLFRTYAAIDYIHKASAFFEVYGFMVIIFGFFFVEPHLKKFSHVIAGFFYRKRAKKRTLYVYNDLLKKRICYNHQCRHTVRRNIKEDKFTLPIGFFLSLRYAFPGYFEWLTHLGLGLQECTICKDKETRHFKHCPTFLCKATYCPGCWIDIGFRCYACKDDDDWSESSGGNSITNK</sequence>
<dbReference type="InParanoid" id="T1FB36"/>
<evidence type="ECO:0000256" key="2">
    <source>
        <dbReference type="SAM" id="Phobius"/>
    </source>
</evidence>
<evidence type="ECO:0000313" key="5">
    <source>
        <dbReference type="EnsemblMetazoa" id="HelroP176988"/>
    </source>
</evidence>
<evidence type="ECO:0000256" key="1">
    <source>
        <dbReference type="SAM" id="MobiDB-lite"/>
    </source>
</evidence>
<dbReference type="OrthoDB" id="5985669at2759"/>
<dbReference type="CTD" id="20206035"/>
<dbReference type="Pfam" id="PF26037">
    <property type="entry name" value="zf-RING_DCST1_C"/>
    <property type="match status" value="1"/>
</dbReference>
<dbReference type="RefSeq" id="XP_009023455.1">
    <property type="nucleotide sequence ID" value="XM_009025207.1"/>
</dbReference>
<reference evidence="4 6" key="2">
    <citation type="journal article" date="2013" name="Nature">
        <title>Insights into bilaterian evolution from three spiralian genomes.</title>
        <authorList>
            <person name="Simakov O."/>
            <person name="Marletaz F."/>
            <person name="Cho S.J."/>
            <person name="Edsinger-Gonzales E."/>
            <person name="Havlak P."/>
            <person name="Hellsten U."/>
            <person name="Kuo D.H."/>
            <person name="Larsson T."/>
            <person name="Lv J."/>
            <person name="Arendt D."/>
            <person name="Savage R."/>
            <person name="Osoegawa K."/>
            <person name="de Jong P."/>
            <person name="Grimwood J."/>
            <person name="Chapman J.A."/>
            <person name="Shapiro H."/>
            <person name="Aerts A."/>
            <person name="Otillar R.P."/>
            <person name="Terry A.Y."/>
            <person name="Boore J.L."/>
            <person name="Grigoriev I.V."/>
            <person name="Lindberg D.R."/>
            <person name="Seaver E.C."/>
            <person name="Weisblat D.A."/>
            <person name="Putnam N.H."/>
            <person name="Rokhsar D.S."/>
        </authorList>
    </citation>
    <scope>NUCLEOTIDE SEQUENCE</scope>
</reference>
<feature type="transmembrane region" description="Helical" evidence="2">
    <location>
        <begin position="103"/>
        <end position="120"/>
    </location>
</feature>
<feature type="compositionally biased region" description="Acidic residues" evidence="1">
    <location>
        <begin position="188"/>
        <end position="202"/>
    </location>
</feature>
<keyword evidence="6" id="KW-1185">Reference proteome</keyword>
<evidence type="ECO:0000259" key="3">
    <source>
        <dbReference type="Pfam" id="PF26037"/>
    </source>
</evidence>
<dbReference type="KEGG" id="hro:HELRODRAFT_176988"/>
<dbReference type="EMBL" id="AMQM01005893">
    <property type="status" value="NOT_ANNOTATED_CDS"/>
    <property type="molecule type" value="Genomic_DNA"/>
</dbReference>
<dbReference type="EMBL" id="KB097144">
    <property type="protein sequence ID" value="ESN98510.1"/>
    <property type="molecule type" value="Genomic_DNA"/>
</dbReference>
<dbReference type="STRING" id="6412.T1FB36"/>
<dbReference type="Proteomes" id="UP000015101">
    <property type="component" value="Unassembled WGS sequence"/>
</dbReference>
<keyword evidence="2" id="KW-1133">Transmembrane helix</keyword>
<feature type="compositionally biased region" description="Basic and acidic residues" evidence="1">
    <location>
        <begin position="175"/>
        <end position="187"/>
    </location>
</feature>
<dbReference type="InterPro" id="IPR051856">
    <property type="entry name" value="CSR-E3_Ligase_Protein"/>
</dbReference>
<gene>
    <name evidence="5" type="primary">20206035</name>
    <name evidence="4" type="ORF">HELRODRAFT_176988</name>
</gene>